<dbReference type="AlphaFoldDB" id="A0A015M831"/>
<name>A0A015M831_RHIIW</name>
<comment type="caution">
    <text evidence="2">The sequence shown here is derived from an EMBL/GenBank/DDBJ whole genome shotgun (WGS) entry which is preliminary data.</text>
</comment>
<dbReference type="Proteomes" id="UP000022910">
    <property type="component" value="Unassembled WGS sequence"/>
</dbReference>
<dbReference type="OrthoDB" id="2362539at2759"/>
<dbReference type="STRING" id="1432141.A0A015M831"/>
<evidence type="ECO:0000313" key="3">
    <source>
        <dbReference type="Proteomes" id="UP000022910"/>
    </source>
</evidence>
<gene>
    <name evidence="2" type="ORF">RirG_156240</name>
</gene>
<keyword evidence="3" id="KW-1185">Reference proteome</keyword>
<evidence type="ECO:0000256" key="1">
    <source>
        <dbReference type="SAM" id="MobiDB-lite"/>
    </source>
</evidence>
<evidence type="ECO:0008006" key="4">
    <source>
        <dbReference type="Google" id="ProtNLM"/>
    </source>
</evidence>
<feature type="region of interest" description="Disordered" evidence="1">
    <location>
        <begin position="289"/>
        <end position="326"/>
    </location>
</feature>
<organism evidence="2 3">
    <name type="scientific">Rhizophagus irregularis (strain DAOM 197198w)</name>
    <name type="common">Glomus intraradices</name>
    <dbReference type="NCBI Taxonomy" id="1432141"/>
    <lineage>
        <taxon>Eukaryota</taxon>
        <taxon>Fungi</taxon>
        <taxon>Fungi incertae sedis</taxon>
        <taxon>Mucoromycota</taxon>
        <taxon>Glomeromycotina</taxon>
        <taxon>Glomeromycetes</taxon>
        <taxon>Glomerales</taxon>
        <taxon>Glomeraceae</taxon>
        <taxon>Rhizophagus</taxon>
    </lineage>
</organism>
<feature type="region of interest" description="Disordered" evidence="1">
    <location>
        <begin position="146"/>
        <end position="168"/>
    </location>
</feature>
<dbReference type="EMBL" id="JEMT01024202">
    <property type="protein sequence ID" value="EXX63023.1"/>
    <property type="molecule type" value="Genomic_DNA"/>
</dbReference>
<evidence type="ECO:0000313" key="2">
    <source>
        <dbReference type="EMBL" id="EXX63023.1"/>
    </source>
</evidence>
<accession>A0A015M831</accession>
<protein>
    <recommendedName>
        <fullName evidence="4">SAM domain-containing protein</fullName>
    </recommendedName>
</protein>
<dbReference type="SMR" id="A0A015M831"/>
<dbReference type="HOGENOM" id="CLU_489279_0_0_1"/>
<proteinExistence type="predicted"/>
<feature type="compositionally biased region" description="Polar residues" evidence="1">
    <location>
        <begin position="149"/>
        <end position="168"/>
    </location>
</feature>
<sequence>MSSLKSRKYLIGLCFLCQECLYCSKNCSNRGCRCRNNKEVTPEHKKRQPRKYYSRAFQPKNSIKSYQLDELKRANEDYGYKMDFSKEFNFSLCTKCHNKYNRLGKKVDKNQEEEIEIIMDADDPFPLEIADTSTLRNISPSLSSINISGTADTNTSQNFSSRPSSEPNVDSLASEPLSFEIKFKLILKFSDGKCYPAKWEFITVEDFYEFKNGLENLIQLQLEDQVIFQDDYIISYKHEKGSGLGTQLASTRDWEEFLKEYNCITSNNKVLVIIITMKKKLTNKRIHFSDEDDEETGKKKKKSTSDDRNKRNKEKTSLNQIPKEKNINEEDAEIAKNVMELHSKWYCNEHERSCYVDLTRHIILTTNHLSTWARSIKNNLATFDEPPTLPLFDAAISVKRNNLQNSNISTSNPFYPSSSNITTSPSFIAMPFPFYNPGMFNNQQNLQFQANCMPNNFSQVPQTNTSLHVLSIEEFFENLSKEFGENIFEEVKNKFIQETIDVLDIFDLKESDWQDLNVKIGLKTKIIREAEKYRK</sequence>
<reference evidence="2 3" key="1">
    <citation type="submission" date="2014-02" db="EMBL/GenBank/DDBJ databases">
        <title>Single nucleus genome sequencing reveals high similarity among nuclei of an endomycorrhizal fungus.</title>
        <authorList>
            <person name="Lin K."/>
            <person name="Geurts R."/>
            <person name="Zhang Z."/>
            <person name="Limpens E."/>
            <person name="Saunders D.G."/>
            <person name="Mu D."/>
            <person name="Pang E."/>
            <person name="Cao H."/>
            <person name="Cha H."/>
            <person name="Lin T."/>
            <person name="Zhou Q."/>
            <person name="Shang Y."/>
            <person name="Li Y."/>
            <person name="Ivanov S."/>
            <person name="Sharma T."/>
            <person name="Velzen R.V."/>
            <person name="Ruijter N.D."/>
            <person name="Aanen D.K."/>
            <person name="Win J."/>
            <person name="Kamoun S."/>
            <person name="Bisseling T."/>
            <person name="Huang S."/>
        </authorList>
    </citation>
    <scope>NUCLEOTIDE SEQUENCE [LARGE SCALE GENOMIC DNA]</scope>
    <source>
        <strain evidence="3">DAOM197198w</strain>
    </source>
</reference>